<dbReference type="AlphaFoldDB" id="A0AAU2VRK5"/>
<keyword evidence="1" id="KW-0812">Transmembrane</keyword>
<feature type="transmembrane region" description="Helical" evidence="1">
    <location>
        <begin position="37"/>
        <end position="57"/>
    </location>
</feature>
<gene>
    <name evidence="2" type="ORF">OG398_18380</name>
</gene>
<feature type="transmembrane region" description="Helical" evidence="1">
    <location>
        <begin position="12"/>
        <end position="31"/>
    </location>
</feature>
<evidence type="ECO:0000313" key="2">
    <source>
        <dbReference type="EMBL" id="WTW70094.1"/>
    </source>
</evidence>
<sequence length="65" mass="6775">MSDTNTTAVRPALLLVFAGIALTVIGSSLATVTGRPVWRVVAVIGGLMQAAGWVLYFRRTRGGAS</sequence>
<protein>
    <submittedName>
        <fullName evidence="2">Uncharacterized protein</fullName>
    </submittedName>
</protein>
<proteinExistence type="predicted"/>
<name>A0AAU2VRK5_9ACTN</name>
<evidence type="ECO:0000256" key="1">
    <source>
        <dbReference type="SAM" id="Phobius"/>
    </source>
</evidence>
<reference evidence="2" key="1">
    <citation type="submission" date="2022-10" db="EMBL/GenBank/DDBJ databases">
        <title>The complete genomes of actinobacterial strains from the NBC collection.</title>
        <authorList>
            <person name="Joergensen T.S."/>
            <person name="Alvarez Arevalo M."/>
            <person name="Sterndorff E.B."/>
            <person name="Faurdal D."/>
            <person name="Vuksanovic O."/>
            <person name="Mourched A.-S."/>
            <person name="Charusanti P."/>
            <person name="Shaw S."/>
            <person name="Blin K."/>
            <person name="Weber T."/>
        </authorList>
    </citation>
    <scope>NUCLEOTIDE SEQUENCE</scope>
    <source>
        <strain evidence="2">NBC_00008</strain>
    </source>
</reference>
<organism evidence="2">
    <name type="scientific">Streptomyces sp. NBC_00008</name>
    <dbReference type="NCBI Taxonomy" id="2903610"/>
    <lineage>
        <taxon>Bacteria</taxon>
        <taxon>Bacillati</taxon>
        <taxon>Actinomycetota</taxon>
        <taxon>Actinomycetes</taxon>
        <taxon>Kitasatosporales</taxon>
        <taxon>Streptomycetaceae</taxon>
        <taxon>Streptomyces</taxon>
    </lineage>
</organism>
<keyword evidence="1" id="KW-0472">Membrane</keyword>
<accession>A0AAU2VRK5</accession>
<dbReference type="EMBL" id="CP108313">
    <property type="protein sequence ID" value="WTW70094.1"/>
    <property type="molecule type" value="Genomic_DNA"/>
</dbReference>
<keyword evidence="1" id="KW-1133">Transmembrane helix</keyword>